<protein>
    <submittedName>
        <fullName evidence="2">Uncharacterized protein</fullName>
    </submittedName>
</protein>
<feature type="region of interest" description="Disordered" evidence="1">
    <location>
        <begin position="368"/>
        <end position="393"/>
    </location>
</feature>
<proteinExistence type="predicted"/>
<name>A0A2G2VMC1_CAPBA</name>
<dbReference type="Proteomes" id="UP000224567">
    <property type="component" value="Unassembled WGS sequence"/>
</dbReference>
<evidence type="ECO:0000313" key="3">
    <source>
        <dbReference type="Proteomes" id="UP000224567"/>
    </source>
</evidence>
<dbReference type="EMBL" id="MLFT02000011">
    <property type="protein sequence ID" value="PHT34109.1"/>
    <property type="molecule type" value="Genomic_DNA"/>
</dbReference>
<evidence type="ECO:0000313" key="2">
    <source>
        <dbReference type="EMBL" id="PHT34109.1"/>
    </source>
</evidence>
<gene>
    <name evidence="2" type="ORF">CQW23_25909</name>
</gene>
<reference evidence="3" key="2">
    <citation type="journal article" date="2017" name="J. Anim. Genet.">
        <title>Multiple reference genome sequences of hot pepper reveal the massive evolution of plant disease resistance genes by retroduplication.</title>
        <authorList>
            <person name="Kim S."/>
            <person name="Park J."/>
            <person name="Yeom S.-I."/>
            <person name="Kim Y.-M."/>
            <person name="Seo E."/>
            <person name="Kim K.-T."/>
            <person name="Kim M.-S."/>
            <person name="Lee J.M."/>
            <person name="Cheong K."/>
            <person name="Shin H.-S."/>
            <person name="Kim S.-B."/>
            <person name="Han K."/>
            <person name="Lee J."/>
            <person name="Park M."/>
            <person name="Lee H.-A."/>
            <person name="Lee H.-Y."/>
            <person name="Lee Y."/>
            <person name="Oh S."/>
            <person name="Lee J.H."/>
            <person name="Choi E."/>
            <person name="Choi E."/>
            <person name="Lee S.E."/>
            <person name="Jeon J."/>
            <person name="Kim H."/>
            <person name="Choi G."/>
            <person name="Song H."/>
            <person name="Lee J."/>
            <person name="Lee S.-C."/>
            <person name="Kwon J.-K."/>
            <person name="Lee H.-Y."/>
            <person name="Koo N."/>
            <person name="Hong Y."/>
            <person name="Kim R.W."/>
            <person name="Kang W.-H."/>
            <person name="Huh J.H."/>
            <person name="Kang B.-C."/>
            <person name="Yang T.-J."/>
            <person name="Lee Y.-H."/>
            <person name="Bennetzen J.L."/>
            <person name="Choi D."/>
        </authorList>
    </citation>
    <scope>NUCLEOTIDE SEQUENCE [LARGE SCALE GENOMIC DNA]</scope>
    <source>
        <strain evidence="3">cv. PBC81</strain>
    </source>
</reference>
<dbReference type="PANTHER" id="PTHR33625:SF4">
    <property type="entry name" value="OS08G0179900 PROTEIN"/>
    <property type="match status" value="1"/>
</dbReference>
<evidence type="ECO:0000256" key="1">
    <source>
        <dbReference type="SAM" id="MobiDB-lite"/>
    </source>
</evidence>
<dbReference type="AlphaFoldDB" id="A0A2G2VMC1"/>
<dbReference type="STRING" id="33114.A0A2G2VMC1"/>
<dbReference type="PANTHER" id="PTHR33625">
    <property type="entry name" value="OS08G0179900 PROTEIN"/>
    <property type="match status" value="1"/>
</dbReference>
<sequence>MSETGKRKMKAAAKAVGVTVANSGFHFITVEHPVYTATRNVVRPVSFSTISLSLEDVKSGFVTTVNGGGGEGLSDVSSMQKVAAEFNDWEMVGGEEEMMVSVGEPLPRVVFGGAPSLQEATEATADLKHALEKHSVVASIACDPNVWNAVMRNPALQEFLDSQKASASFPDSDHKIDEFVTEVDSFSQSSRRIAFSKSEIRRCGDDIGSIFHGLGSHGYDGDCLKMRSNAHNRGIVRGHYGHVNQMGHSFTADTSDCKVKCVDHVYEEQSHHVQHSRQLNLHLYRNDLYDDTDKKHAIHDEEDDTPDPKKVGLLSLFKYSTKLDIVLLLLGCIGALINGGSLPWKGTSEATRLHPPLYELALQVLSQSEAEDNEHGEEEYFNRDDPNANNPSTKELVKTFSIDSYPLRMQCDGATDLTGSTLGQHYPNTFNIHFLNPQHKTSICSALPTIHVFAPPPPLDAPTFDVYPPIVPPYSIWESVFNISSDRYYAPEPPFKLTGVNLPLGFKMPKFEKYDGHGDPVAHLRHYCNQLRGARGKEKLLMAYFGESILGLASEWFVDQDIDKWNS</sequence>
<accession>A0A2G2VMC1</accession>
<keyword evidence="3" id="KW-1185">Reference proteome</keyword>
<organism evidence="2 3">
    <name type="scientific">Capsicum baccatum</name>
    <name type="common">Peruvian pepper</name>
    <dbReference type="NCBI Taxonomy" id="33114"/>
    <lineage>
        <taxon>Eukaryota</taxon>
        <taxon>Viridiplantae</taxon>
        <taxon>Streptophyta</taxon>
        <taxon>Embryophyta</taxon>
        <taxon>Tracheophyta</taxon>
        <taxon>Spermatophyta</taxon>
        <taxon>Magnoliopsida</taxon>
        <taxon>eudicotyledons</taxon>
        <taxon>Gunneridae</taxon>
        <taxon>Pentapetalae</taxon>
        <taxon>asterids</taxon>
        <taxon>lamiids</taxon>
        <taxon>Solanales</taxon>
        <taxon>Solanaceae</taxon>
        <taxon>Solanoideae</taxon>
        <taxon>Capsiceae</taxon>
        <taxon>Capsicum</taxon>
    </lineage>
</organism>
<reference evidence="2 3" key="1">
    <citation type="journal article" date="2017" name="Genome Biol.">
        <title>New reference genome sequences of hot pepper reveal the massive evolution of plant disease-resistance genes by retroduplication.</title>
        <authorList>
            <person name="Kim S."/>
            <person name="Park J."/>
            <person name="Yeom S.I."/>
            <person name="Kim Y.M."/>
            <person name="Seo E."/>
            <person name="Kim K.T."/>
            <person name="Kim M.S."/>
            <person name="Lee J.M."/>
            <person name="Cheong K."/>
            <person name="Shin H.S."/>
            <person name="Kim S.B."/>
            <person name="Han K."/>
            <person name="Lee J."/>
            <person name="Park M."/>
            <person name="Lee H.A."/>
            <person name="Lee H.Y."/>
            <person name="Lee Y."/>
            <person name="Oh S."/>
            <person name="Lee J.H."/>
            <person name="Choi E."/>
            <person name="Choi E."/>
            <person name="Lee S.E."/>
            <person name="Jeon J."/>
            <person name="Kim H."/>
            <person name="Choi G."/>
            <person name="Song H."/>
            <person name="Lee J."/>
            <person name="Lee S.C."/>
            <person name="Kwon J.K."/>
            <person name="Lee H.Y."/>
            <person name="Koo N."/>
            <person name="Hong Y."/>
            <person name="Kim R.W."/>
            <person name="Kang W.H."/>
            <person name="Huh J.H."/>
            <person name="Kang B.C."/>
            <person name="Yang T.J."/>
            <person name="Lee Y.H."/>
            <person name="Bennetzen J.L."/>
            <person name="Choi D."/>
        </authorList>
    </citation>
    <scope>NUCLEOTIDE SEQUENCE [LARGE SCALE GENOMIC DNA]</scope>
    <source>
        <strain evidence="3">cv. PBC81</strain>
    </source>
</reference>
<comment type="caution">
    <text evidence="2">The sequence shown here is derived from an EMBL/GenBank/DDBJ whole genome shotgun (WGS) entry which is preliminary data.</text>
</comment>
<dbReference type="OrthoDB" id="659599at2759"/>